<dbReference type="Gene3D" id="3.30.420.10">
    <property type="entry name" value="Ribonuclease H-like superfamily/Ribonuclease H"/>
    <property type="match status" value="1"/>
</dbReference>
<reference evidence="1 2" key="1">
    <citation type="journal article" date="2024" name="BMC Genomics">
        <title>De novo assembly and annotation of Popillia japonica's genome with initial clues to its potential as an invasive pest.</title>
        <authorList>
            <person name="Cucini C."/>
            <person name="Boschi S."/>
            <person name="Funari R."/>
            <person name="Cardaioli E."/>
            <person name="Iannotti N."/>
            <person name="Marturano G."/>
            <person name="Paoli F."/>
            <person name="Bruttini M."/>
            <person name="Carapelli A."/>
            <person name="Frati F."/>
            <person name="Nardi F."/>
        </authorList>
    </citation>
    <scope>NUCLEOTIDE SEQUENCE [LARGE SCALE GENOMIC DNA]</scope>
    <source>
        <strain evidence="1">DMR45628</strain>
    </source>
</reference>
<dbReference type="GO" id="GO:0003676">
    <property type="term" value="F:nucleic acid binding"/>
    <property type="evidence" value="ECO:0007669"/>
    <property type="project" value="InterPro"/>
</dbReference>
<organism evidence="1 2">
    <name type="scientific">Popillia japonica</name>
    <name type="common">Japanese beetle</name>
    <dbReference type="NCBI Taxonomy" id="7064"/>
    <lineage>
        <taxon>Eukaryota</taxon>
        <taxon>Metazoa</taxon>
        <taxon>Ecdysozoa</taxon>
        <taxon>Arthropoda</taxon>
        <taxon>Hexapoda</taxon>
        <taxon>Insecta</taxon>
        <taxon>Pterygota</taxon>
        <taxon>Neoptera</taxon>
        <taxon>Endopterygota</taxon>
        <taxon>Coleoptera</taxon>
        <taxon>Polyphaga</taxon>
        <taxon>Scarabaeiformia</taxon>
        <taxon>Scarabaeidae</taxon>
        <taxon>Rutelinae</taxon>
        <taxon>Popillia</taxon>
    </lineage>
</organism>
<gene>
    <name evidence="1" type="ORF">QE152_g38791</name>
</gene>
<name>A0AAW1HVI8_POPJA</name>
<accession>A0AAW1HVI8</accession>
<evidence type="ECO:0008006" key="3">
    <source>
        <dbReference type="Google" id="ProtNLM"/>
    </source>
</evidence>
<evidence type="ECO:0000313" key="1">
    <source>
        <dbReference type="EMBL" id="KAK9680821.1"/>
    </source>
</evidence>
<keyword evidence="2" id="KW-1185">Reference proteome</keyword>
<dbReference type="InterPro" id="IPR036397">
    <property type="entry name" value="RNaseH_sf"/>
</dbReference>
<dbReference type="Proteomes" id="UP001458880">
    <property type="component" value="Unassembled WGS sequence"/>
</dbReference>
<protein>
    <recommendedName>
        <fullName evidence="3">Transposase</fullName>
    </recommendedName>
</protein>
<evidence type="ECO:0000313" key="2">
    <source>
        <dbReference type="Proteomes" id="UP001458880"/>
    </source>
</evidence>
<proteinExistence type="predicted"/>
<dbReference type="AlphaFoldDB" id="A0AAW1HVI8"/>
<comment type="caution">
    <text evidence="1">The sequence shown here is derived from an EMBL/GenBank/DDBJ whole genome shotgun (WGS) entry which is preliminary data.</text>
</comment>
<dbReference type="EMBL" id="JASPKY010000866">
    <property type="protein sequence ID" value="KAK9680821.1"/>
    <property type="molecule type" value="Genomic_DNA"/>
</dbReference>
<sequence length="114" mass="13410">MLMVVLGDDATFMHDNARPHTARMFTEYLDHVQITRFAWLARTRYMNPIEYVWDEMGKRLRKHVPAPGNSGELCDILLQKWDNLPQNMIQNLIQRMPRRFQAVITTARGGNTCY</sequence>